<reference evidence="2 3" key="1">
    <citation type="submission" date="2018-02" db="EMBL/GenBank/DDBJ databases">
        <title>Jeotgalibacillus proteolyticum sp. nov. a protease producing bacterium isolated from ocean sediments of Laizhou Bay.</title>
        <authorList>
            <person name="Li Y."/>
        </authorList>
    </citation>
    <scope>NUCLEOTIDE SEQUENCE [LARGE SCALE GENOMIC DNA]</scope>
    <source>
        <strain evidence="2 3">22-7</strain>
    </source>
</reference>
<feature type="transmembrane region" description="Helical" evidence="1">
    <location>
        <begin position="12"/>
        <end position="33"/>
    </location>
</feature>
<keyword evidence="1" id="KW-0472">Membrane</keyword>
<dbReference type="EMBL" id="PREZ01000003">
    <property type="protein sequence ID" value="PPA70604.1"/>
    <property type="molecule type" value="Genomic_DNA"/>
</dbReference>
<keyword evidence="3" id="KW-1185">Reference proteome</keyword>
<organism evidence="2 3">
    <name type="scientific">Jeotgalibacillus proteolyticus</name>
    <dbReference type="NCBI Taxonomy" id="2082395"/>
    <lineage>
        <taxon>Bacteria</taxon>
        <taxon>Bacillati</taxon>
        <taxon>Bacillota</taxon>
        <taxon>Bacilli</taxon>
        <taxon>Bacillales</taxon>
        <taxon>Caryophanaceae</taxon>
        <taxon>Jeotgalibacillus</taxon>
    </lineage>
</organism>
<evidence type="ECO:0000256" key="1">
    <source>
        <dbReference type="SAM" id="Phobius"/>
    </source>
</evidence>
<protein>
    <submittedName>
        <fullName evidence="2">Uncharacterized protein</fullName>
    </submittedName>
</protein>
<feature type="transmembrane region" description="Helical" evidence="1">
    <location>
        <begin position="39"/>
        <end position="62"/>
    </location>
</feature>
<keyword evidence="1" id="KW-1133">Transmembrane helix</keyword>
<accession>A0A2S5GCG5</accession>
<dbReference type="Proteomes" id="UP000239047">
    <property type="component" value="Unassembled WGS sequence"/>
</dbReference>
<gene>
    <name evidence="2" type="ORF">C4B60_07325</name>
</gene>
<evidence type="ECO:0000313" key="2">
    <source>
        <dbReference type="EMBL" id="PPA70604.1"/>
    </source>
</evidence>
<evidence type="ECO:0000313" key="3">
    <source>
        <dbReference type="Proteomes" id="UP000239047"/>
    </source>
</evidence>
<name>A0A2S5GCG5_9BACL</name>
<comment type="caution">
    <text evidence="2">The sequence shown here is derived from an EMBL/GenBank/DDBJ whole genome shotgun (WGS) entry which is preliminary data.</text>
</comment>
<dbReference type="AlphaFoldDB" id="A0A2S5GCG5"/>
<keyword evidence="1" id="KW-0812">Transmembrane</keyword>
<sequence length="88" mass="10639">MRKRSKGSSWEACINVLFTLIYIGYWWVIFQQIFYGNTFLIYICIIPFIILLYLQSLCITFIENRREKKLVLSLEKTLKRYGADRVKF</sequence>
<proteinExistence type="predicted"/>